<dbReference type="RefSeq" id="WP_096355525.1">
    <property type="nucleotide sequence ID" value="NZ_AP014946.1"/>
</dbReference>
<gene>
    <name evidence="2" type="primary">dnaJ_2</name>
    <name evidence="2" type="ORF">GJW-30_1_02368</name>
</gene>
<dbReference type="EMBL" id="AP014946">
    <property type="protein sequence ID" value="BAT59833.1"/>
    <property type="molecule type" value="Genomic_DNA"/>
</dbReference>
<dbReference type="Proteomes" id="UP000236884">
    <property type="component" value="Chromosome"/>
</dbReference>
<dbReference type="PROSITE" id="PS50076">
    <property type="entry name" value="DNAJ_2"/>
    <property type="match status" value="1"/>
</dbReference>
<accession>A0A0S3PV72</accession>
<dbReference type="PRINTS" id="PR00625">
    <property type="entry name" value="JDOMAIN"/>
</dbReference>
<evidence type="ECO:0000313" key="2">
    <source>
        <dbReference type="EMBL" id="BAT59833.1"/>
    </source>
</evidence>
<dbReference type="SMART" id="SM00271">
    <property type="entry name" value="DnaJ"/>
    <property type="match status" value="1"/>
</dbReference>
<dbReference type="OrthoDB" id="9786294at2"/>
<keyword evidence="3" id="KW-1185">Reference proteome</keyword>
<evidence type="ECO:0000313" key="3">
    <source>
        <dbReference type="Proteomes" id="UP000236884"/>
    </source>
</evidence>
<dbReference type="InterPro" id="IPR036869">
    <property type="entry name" value="J_dom_sf"/>
</dbReference>
<dbReference type="KEGG" id="vgo:GJW-30_1_02368"/>
<sequence>MKFDSPFFDSLRIKREVKPTRPNAPRCGWKGCENEATHKAPKGRDAEGQYWHFCVDHVREYNASYNYFRGMTDGDVQKYQKDSITGHRPTWKMGVNGKPAPDAANPNGPSFTSAVDPLGIFHEMGGAARWQAGQEKAQQREGRMMRNAERKALDQLGLEGDVSREEIKARFKMLVKRHHPDVNQGDTSSEERLREIISAYNYLKSAGFV</sequence>
<dbReference type="CDD" id="cd06257">
    <property type="entry name" value="DnaJ"/>
    <property type="match status" value="1"/>
</dbReference>
<dbReference type="InterPro" id="IPR001623">
    <property type="entry name" value="DnaJ_domain"/>
</dbReference>
<proteinExistence type="predicted"/>
<dbReference type="Gene3D" id="1.10.287.110">
    <property type="entry name" value="DnaJ domain"/>
    <property type="match status" value="1"/>
</dbReference>
<organism evidence="2 3">
    <name type="scientific">Variibacter gotjawalensis</name>
    <dbReference type="NCBI Taxonomy" id="1333996"/>
    <lineage>
        <taxon>Bacteria</taxon>
        <taxon>Pseudomonadati</taxon>
        <taxon>Pseudomonadota</taxon>
        <taxon>Alphaproteobacteria</taxon>
        <taxon>Hyphomicrobiales</taxon>
        <taxon>Nitrobacteraceae</taxon>
        <taxon>Variibacter</taxon>
    </lineage>
</organism>
<evidence type="ECO:0000259" key="1">
    <source>
        <dbReference type="PROSITE" id="PS50076"/>
    </source>
</evidence>
<protein>
    <submittedName>
        <fullName evidence="2">Chaperone protein DnaJ</fullName>
    </submittedName>
</protein>
<name>A0A0S3PV72_9BRAD</name>
<dbReference type="SUPFAM" id="SSF46565">
    <property type="entry name" value="Chaperone J-domain"/>
    <property type="match status" value="1"/>
</dbReference>
<reference evidence="2 3" key="1">
    <citation type="submission" date="2015-08" db="EMBL/GenBank/DDBJ databases">
        <title>Investigation of the bacterial diversity of lava forest soil.</title>
        <authorList>
            <person name="Lee J.S."/>
        </authorList>
    </citation>
    <scope>NUCLEOTIDE SEQUENCE [LARGE SCALE GENOMIC DNA]</scope>
    <source>
        <strain evidence="2 3">GJW-30</strain>
    </source>
</reference>
<dbReference type="AlphaFoldDB" id="A0A0S3PV72"/>
<dbReference type="Pfam" id="PF00226">
    <property type="entry name" value="DnaJ"/>
    <property type="match status" value="1"/>
</dbReference>
<feature type="domain" description="J" evidence="1">
    <location>
        <begin position="151"/>
        <end position="208"/>
    </location>
</feature>